<dbReference type="AlphaFoldDB" id="A0AAR2J7D4"/>
<dbReference type="PANTHER" id="PTHR15352:SF4">
    <property type="entry name" value="LYMPHOID-RESTRICTED MEMBRANE PROTEIN-LIKE ISOFORM X1"/>
    <property type="match status" value="1"/>
</dbReference>
<dbReference type="Ensembl" id="ENSPNAT00000059576.1">
    <property type="protein sequence ID" value="ENSPNAP00000047865.1"/>
    <property type="gene ID" value="ENSPNAG00000037534.1"/>
</dbReference>
<feature type="transmembrane region" description="Helical" evidence="9">
    <location>
        <begin position="374"/>
        <end position="394"/>
    </location>
</feature>
<protein>
    <submittedName>
        <fullName evidence="10">Si:ch73-352p18.4</fullName>
    </submittedName>
</protein>
<organism evidence="10 11">
    <name type="scientific">Pygocentrus nattereri</name>
    <name type="common">Red-bellied piranha</name>
    <dbReference type="NCBI Taxonomy" id="42514"/>
    <lineage>
        <taxon>Eukaryota</taxon>
        <taxon>Metazoa</taxon>
        <taxon>Chordata</taxon>
        <taxon>Craniata</taxon>
        <taxon>Vertebrata</taxon>
        <taxon>Euteleostomi</taxon>
        <taxon>Actinopterygii</taxon>
        <taxon>Neopterygii</taxon>
        <taxon>Teleostei</taxon>
        <taxon>Ostariophysi</taxon>
        <taxon>Characiformes</taxon>
        <taxon>Characoidei</taxon>
        <taxon>Pygocentrus</taxon>
    </lineage>
</organism>
<dbReference type="RefSeq" id="XP_037388022.1">
    <property type="nucleotide sequence ID" value="XM_037532125.1"/>
</dbReference>
<keyword evidence="6" id="KW-0175">Coiled coil</keyword>
<evidence type="ECO:0000256" key="3">
    <source>
        <dbReference type="ARBA" id="ARBA00022490"/>
    </source>
</evidence>
<accession>A0AAR2J7D4</accession>
<name>A0AAR2J7D4_PYGNA</name>
<evidence type="ECO:0000256" key="8">
    <source>
        <dbReference type="SAM" id="MobiDB-lite"/>
    </source>
</evidence>
<feature type="compositionally biased region" description="Basic and acidic residues" evidence="8">
    <location>
        <begin position="276"/>
        <end position="286"/>
    </location>
</feature>
<feature type="region of interest" description="Disordered" evidence="8">
    <location>
        <begin position="274"/>
        <end position="308"/>
    </location>
</feature>
<evidence type="ECO:0000256" key="5">
    <source>
        <dbReference type="ARBA" id="ARBA00022989"/>
    </source>
</evidence>
<evidence type="ECO:0000256" key="1">
    <source>
        <dbReference type="ARBA" id="ARBA00004167"/>
    </source>
</evidence>
<keyword evidence="4 9" id="KW-0812">Transmembrane</keyword>
<feature type="region of interest" description="Disordered" evidence="8">
    <location>
        <begin position="320"/>
        <end position="348"/>
    </location>
</feature>
<evidence type="ECO:0000256" key="2">
    <source>
        <dbReference type="ARBA" id="ARBA00004496"/>
    </source>
</evidence>
<dbReference type="GeneTree" id="ENSGT00530000063722"/>
<dbReference type="InterPro" id="IPR008677">
    <property type="entry name" value="MRVI1"/>
</dbReference>
<evidence type="ECO:0000256" key="7">
    <source>
        <dbReference type="ARBA" id="ARBA00023136"/>
    </source>
</evidence>
<keyword evidence="3" id="KW-0963">Cytoplasm</keyword>
<proteinExistence type="predicted"/>
<dbReference type="PANTHER" id="PTHR15352">
    <property type="entry name" value="LYMPHOID-RESTRICTED MEMBRANE PROTEIN, JAW1"/>
    <property type="match status" value="1"/>
</dbReference>
<evidence type="ECO:0000313" key="11">
    <source>
        <dbReference type="Proteomes" id="UP001501920"/>
    </source>
</evidence>
<dbReference type="GO" id="GO:0005737">
    <property type="term" value="C:cytoplasm"/>
    <property type="evidence" value="ECO:0007669"/>
    <property type="project" value="UniProtKB-SubCell"/>
</dbReference>
<dbReference type="GO" id="GO:0016020">
    <property type="term" value="C:membrane"/>
    <property type="evidence" value="ECO:0007669"/>
    <property type="project" value="UniProtKB-SubCell"/>
</dbReference>
<evidence type="ECO:0000256" key="9">
    <source>
        <dbReference type="SAM" id="Phobius"/>
    </source>
</evidence>
<reference evidence="10" key="2">
    <citation type="submission" date="2025-08" db="UniProtKB">
        <authorList>
            <consortium name="Ensembl"/>
        </authorList>
    </citation>
    <scope>IDENTIFICATION</scope>
</reference>
<keyword evidence="5 9" id="KW-1133">Transmembrane helix</keyword>
<evidence type="ECO:0000256" key="6">
    <source>
        <dbReference type="ARBA" id="ARBA00023054"/>
    </source>
</evidence>
<reference evidence="10 11" key="1">
    <citation type="submission" date="2020-10" db="EMBL/GenBank/DDBJ databases">
        <title>Pygocentrus nattereri (red-bellied piranha) genome, fPygNat1, primary haplotype.</title>
        <authorList>
            <person name="Myers G."/>
            <person name="Meyer A."/>
            <person name="Karagic N."/>
            <person name="Pippel M."/>
            <person name="Winkler S."/>
            <person name="Tracey A."/>
            <person name="Wood J."/>
            <person name="Formenti G."/>
            <person name="Howe K."/>
            <person name="Fedrigo O."/>
            <person name="Jarvis E.D."/>
        </authorList>
    </citation>
    <scope>NUCLEOTIDE SEQUENCE [LARGE SCALE GENOMIC DNA]</scope>
</reference>
<evidence type="ECO:0000256" key="4">
    <source>
        <dbReference type="ARBA" id="ARBA00022692"/>
    </source>
</evidence>
<keyword evidence="7 9" id="KW-0472">Membrane</keyword>
<dbReference type="GeneID" id="108414070"/>
<dbReference type="Proteomes" id="UP001501920">
    <property type="component" value="Chromosome 21"/>
</dbReference>
<evidence type="ECO:0000313" key="10">
    <source>
        <dbReference type="Ensembl" id="ENSPNAP00000047865.1"/>
    </source>
</evidence>
<dbReference type="Pfam" id="PF05781">
    <property type="entry name" value="MRVI1"/>
    <property type="match status" value="1"/>
</dbReference>
<comment type="subcellular location">
    <subcellularLocation>
        <location evidence="2">Cytoplasm</location>
    </subcellularLocation>
    <subcellularLocation>
        <location evidence="1">Membrane</location>
        <topology evidence="1">Single-pass membrane protein</topology>
    </subcellularLocation>
</comment>
<reference evidence="10" key="3">
    <citation type="submission" date="2025-09" db="UniProtKB">
        <authorList>
            <consortium name="Ensembl"/>
        </authorList>
    </citation>
    <scope>IDENTIFICATION</scope>
</reference>
<keyword evidence="11" id="KW-1185">Reference proteome</keyword>
<sequence>MEEQQAGGSERAQCEYSGYSGILGDSEDSDGELIAEPLLAPCEESSVLGRLGLRSHEEMTEEEVECAFGQFAMAFHCDQYTLTQRLRAEEHDRTVALENLQLELQHTRDALQVLCVRMVDGEVREMVMQMEESLQKLESSMENIITAAETLGATHQEARMSRAVELMSLHVEHLRRRQSVENVELLQTKNLLQRARGRLLSDSADDGELKQLVGDSRQVTRRRVSVTLIPTQAQLTDLEVKFLESCRSAEEPDGQNQDGSVLKSTQRCAVCPVDGSVERSPSHIRTDSSIQPESTEEEHTASDGCPSPLQIRLRCRRRTALKSDQSSEDREESCSESSTPEWSHDPADIIQSEPFGHVAQCPLLSWLSRSRRTLMVLLVLCGTTIIVLILLLYIRAPLRRT</sequence>